<keyword evidence="3" id="KW-1185">Reference proteome</keyword>
<dbReference type="Proteomes" id="UP000464577">
    <property type="component" value="Chromosome"/>
</dbReference>
<feature type="signal peptide" evidence="1">
    <location>
        <begin position="1"/>
        <end position="23"/>
    </location>
</feature>
<reference evidence="2 3" key="1">
    <citation type="submission" date="2019-11" db="EMBL/GenBank/DDBJ databases">
        <title>Spirosoma endbachense sp. nov., isolated from a natural salt meadow.</title>
        <authorList>
            <person name="Rojas J."/>
            <person name="Ambika Manirajan B."/>
            <person name="Ratering S."/>
            <person name="Suarez C."/>
            <person name="Geissler-Plaum R."/>
            <person name="Schnell S."/>
        </authorList>
    </citation>
    <scope>NUCLEOTIDE SEQUENCE [LARGE SCALE GENOMIC DNA]</scope>
    <source>
        <strain evidence="2 3">I-24</strain>
    </source>
</reference>
<evidence type="ECO:0000256" key="1">
    <source>
        <dbReference type="SAM" id="SignalP"/>
    </source>
</evidence>
<dbReference type="RefSeq" id="WP_162385525.1">
    <property type="nucleotide sequence ID" value="NZ_CP045997.1"/>
</dbReference>
<protein>
    <submittedName>
        <fullName evidence="2">DUF2911 domain-containing protein</fullName>
    </submittedName>
</protein>
<accession>A0A6P1VPC8</accession>
<dbReference type="KEGG" id="senf:GJR95_08795"/>
<dbReference type="InterPro" id="IPR021314">
    <property type="entry name" value="DUF2911"/>
</dbReference>
<gene>
    <name evidence="2" type="ORF">GJR95_08795</name>
</gene>
<dbReference type="AlphaFoldDB" id="A0A6P1VPC8"/>
<dbReference type="EMBL" id="CP045997">
    <property type="protein sequence ID" value="QHV95111.1"/>
    <property type="molecule type" value="Genomic_DNA"/>
</dbReference>
<dbReference type="Pfam" id="PF11138">
    <property type="entry name" value="DUF2911"/>
    <property type="match status" value="1"/>
</dbReference>
<keyword evidence="1" id="KW-0732">Signal</keyword>
<organism evidence="2 3">
    <name type="scientific">Spirosoma endbachense</name>
    <dbReference type="NCBI Taxonomy" id="2666025"/>
    <lineage>
        <taxon>Bacteria</taxon>
        <taxon>Pseudomonadati</taxon>
        <taxon>Bacteroidota</taxon>
        <taxon>Cytophagia</taxon>
        <taxon>Cytophagales</taxon>
        <taxon>Cytophagaceae</taxon>
        <taxon>Spirosoma</taxon>
    </lineage>
</organism>
<feature type="chain" id="PRO_5027019303" evidence="1">
    <location>
        <begin position="24"/>
        <end position="397"/>
    </location>
</feature>
<sequence>MKDLLKCVGALFLSLIFAGHSWGQVKPYTASFIGTMGPDTVFVETYNLINNHLYGKVLFRMFENHVGVFNVHFYPDGTIREFNMMAMDPINSSLPYEAKVAWRFPYNRTMICTNDTCTILISRRDSPQEVVVKQATSSMDFYGGTNPLFSLIEWNCMRLAKSGKQVLGPLTMTNTSAVSNISVRYTGENAMVFGGPFIEYTKIKVDANGRIINTDGTGTAYNFLVTKHAPIDIDELAKRMVKTIGIGDPSPRDTVTASIQKSNISIDYSRPSRRGRKIFGGVVPYDSVWRTGASNATVLSLQHPIQIGKTVLPAGKYSLYTIPGPQSWRLIFNTNTTKWPTDPDRSKDFAQIALQVKSLDTPKDQFTIDIQETKVGGVLKFQWDNVEAYTDFKIIRN</sequence>
<proteinExistence type="predicted"/>
<evidence type="ECO:0000313" key="2">
    <source>
        <dbReference type="EMBL" id="QHV95111.1"/>
    </source>
</evidence>
<name>A0A6P1VPC8_9BACT</name>
<evidence type="ECO:0000313" key="3">
    <source>
        <dbReference type="Proteomes" id="UP000464577"/>
    </source>
</evidence>